<dbReference type="OrthoDB" id="5924574at2759"/>
<dbReference type="Proteomes" id="UP000054653">
    <property type="component" value="Unassembled WGS sequence"/>
</dbReference>
<comment type="caution">
    <text evidence="1">The sequence shown here is derived from an EMBL/GenBank/DDBJ whole genome shotgun (WGS) entry which is preliminary data.</text>
</comment>
<evidence type="ECO:0000313" key="2">
    <source>
        <dbReference type="Proteomes" id="UP000054653"/>
    </source>
</evidence>
<accession>A0A0V1CCY0</accession>
<dbReference type="EMBL" id="JYDI01000256">
    <property type="protein sequence ID" value="KRY47095.1"/>
    <property type="molecule type" value="Genomic_DNA"/>
</dbReference>
<gene>
    <name evidence="1" type="ORF">T03_6421</name>
</gene>
<sequence length="91" mass="10211">MFTMKRFHFYLKALPSYLVTQFIAMHPECTWSTLLLLNAACGQISIFITSNVKQLNCRKLAASFAPYHFNPNCGVDIKSSCKANISCLTAD</sequence>
<evidence type="ECO:0000313" key="1">
    <source>
        <dbReference type="EMBL" id="KRY47095.1"/>
    </source>
</evidence>
<keyword evidence="2" id="KW-1185">Reference proteome</keyword>
<organism evidence="1 2">
    <name type="scientific">Trichinella britovi</name>
    <name type="common">Parasitic roundworm</name>
    <dbReference type="NCBI Taxonomy" id="45882"/>
    <lineage>
        <taxon>Eukaryota</taxon>
        <taxon>Metazoa</taxon>
        <taxon>Ecdysozoa</taxon>
        <taxon>Nematoda</taxon>
        <taxon>Enoplea</taxon>
        <taxon>Dorylaimia</taxon>
        <taxon>Trichinellida</taxon>
        <taxon>Trichinellidae</taxon>
        <taxon>Trichinella</taxon>
    </lineage>
</organism>
<dbReference type="AlphaFoldDB" id="A0A0V1CCY0"/>
<protein>
    <submittedName>
        <fullName evidence="1">Uncharacterized protein</fullName>
    </submittedName>
</protein>
<reference evidence="1 2" key="1">
    <citation type="submission" date="2015-01" db="EMBL/GenBank/DDBJ databases">
        <title>Evolution of Trichinella species and genotypes.</title>
        <authorList>
            <person name="Korhonen P.K."/>
            <person name="Edoardo P."/>
            <person name="Giuseppe L.R."/>
            <person name="Gasser R.B."/>
        </authorList>
    </citation>
    <scope>NUCLEOTIDE SEQUENCE [LARGE SCALE GENOMIC DNA]</scope>
    <source>
        <strain evidence="1">ISS120</strain>
    </source>
</reference>
<proteinExistence type="predicted"/>
<name>A0A0V1CCY0_TRIBR</name>